<evidence type="ECO:0000256" key="2">
    <source>
        <dbReference type="ARBA" id="ARBA00022692"/>
    </source>
</evidence>
<dbReference type="KEGG" id="tmn:UCRPA7_5319"/>
<dbReference type="OrthoDB" id="5283415at2759"/>
<evidence type="ECO:0000256" key="1">
    <source>
        <dbReference type="ARBA" id="ARBA00004141"/>
    </source>
</evidence>
<feature type="transmembrane region" description="Helical" evidence="7">
    <location>
        <begin position="62"/>
        <end position="82"/>
    </location>
</feature>
<comment type="subcellular location">
    <subcellularLocation>
        <location evidence="1">Membrane</location>
        <topology evidence="1">Multi-pass membrane protein</topology>
    </subcellularLocation>
</comment>
<dbReference type="RefSeq" id="XP_007916057.1">
    <property type="nucleotide sequence ID" value="XM_007917866.1"/>
</dbReference>
<feature type="transmembrane region" description="Helical" evidence="7">
    <location>
        <begin position="223"/>
        <end position="249"/>
    </location>
</feature>
<feature type="compositionally biased region" description="Low complexity" evidence="6">
    <location>
        <begin position="308"/>
        <end position="333"/>
    </location>
</feature>
<evidence type="ECO:0000259" key="8">
    <source>
        <dbReference type="Pfam" id="PF20684"/>
    </source>
</evidence>
<evidence type="ECO:0000313" key="10">
    <source>
        <dbReference type="Proteomes" id="UP000014074"/>
    </source>
</evidence>
<reference evidence="10" key="1">
    <citation type="journal article" date="2013" name="Genome Announc.">
        <title>Draft genome sequence of the ascomycete Phaeoacremonium aleophilum strain UCR-PA7, a causal agent of the esca disease complex in grapevines.</title>
        <authorList>
            <person name="Blanco-Ulate B."/>
            <person name="Rolshausen P."/>
            <person name="Cantu D."/>
        </authorList>
    </citation>
    <scope>NUCLEOTIDE SEQUENCE [LARGE SCALE GENOMIC DNA]</scope>
    <source>
        <strain evidence="10">UCR-PA7</strain>
    </source>
</reference>
<accession>R8BIQ1</accession>
<evidence type="ECO:0000256" key="3">
    <source>
        <dbReference type="ARBA" id="ARBA00022989"/>
    </source>
</evidence>
<name>R8BIQ1_PHAM7</name>
<evidence type="ECO:0000256" key="6">
    <source>
        <dbReference type="SAM" id="MobiDB-lite"/>
    </source>
</evidence>
<feature type="transmembrane region" description="Helical" evidence="7">
    <location>
        <begin position="142"/>
        <end position="163"/>
    </location>
</feature>
<feature type="compositionally biased region" description="Basic and acidic residues" evidence="6">
    <location>
        <begin position="359"/>
        <end position="379"/>
    </location>
</feature>
<keyword evidence="4 7" id="KW-0472">Membrane</keyword>
<feature type="compositionally biased region" description="Polar residues" evidence="6">
    <location>
        <begin position="428"/>
        <end position="457"/>
    </location>
</feature>
<dbReference type="InterPro" id="IPR049326">
    <property type="entry name" value="Rhodopsin_dom_fungi"/>
</dbReference>
<evidence type="ECO:0000313" key="9">
    <source>
        <dbReference type="EMBL" id="EON99154.1"/>
    </source>
</evidence>
<comment type="similarity">
    <text evidence="5">Belongs to the SAT4 family.</text>
</comment>
<feature type="transmembrane region" description="Helical" evidence="7">
    <location>
        <begin position="105"/>
        <end position="130"/>
    </location>
</feature>
<keyword evidence="3 7" id="KW-1133">Transmembrane helix</keyword>
<dbReference type="InterPro" id="IPR052337">
    <property type="entry name" value="SAT4-like"/>
</dbReference>
<dbReference type="HOGENOM" id="CLU_028200_29_1_1"/>
<evidence type="ECO:0000256" key="5">
    <source>
        <dbReference type="ARBA" id="ARBA00038359"/>
    </source>
</evidence>
<feature type="transmembrane region" description="Helical" evidence="7">
    <location>
        <begin position="28"/>
        <end position="50"/>
    </location>
</feature>
<proteinExistence type="inferred from homology"/>
<dbReference type="PANTHER" id="PTHR33048">
    <property type="entry name" value="PTH11-LIKE INTEGRAL MEMBRANE PROTEIN (AFU_ORTHOLOGUE AFUA_5G11245)"/>
    <property type="match status" value="1"/>
</dbReference>
<organism evidence="9 10">
    <name type="scientific">Phaeoacremonium minimum (strain UCR-PA7)</name>
    <name type="common">Esca disease fungus</name>
    <name type="synonym">Togninia minima</name>
    <dbReference type="NCBI Taxonomy" id="1286976"/>
    <lineage>
        <taxon>Eukaryota</taxon>
        <taxon>Fungi</taxon>
        <taxon>Dikarya</taxon>
        <taxon>Ascomycota</taxon>
        <taxon>Pezizomycotina</taxon>
        <taxon>Sordariomycetes</taxon>
        <taxon>Sordariomycetidae</taxon>
        <taxon>Togniniales</taxon>
        <taxon>Togniniaceae</taxon>
        <taxon>Phaeoacremonium</taxon>
    </lineage>
</organism>
<feature type="region of interest" description="Disordered" evidence="6">
    <location>
        <begin position="526"/>
        <end position="546"/>
    </location>
</feature>
<dbReference type="GeneID" id="19325861"/>
<evidence type="ECO:0000256" key="7">
    <source>
        <dbReference type="SAM" id="Phobius"/>
    </source>
</evidence>
<protein>
    <submittedName>
        <fullName evidence="9">Putative cfem domain-containing protein</fullName>
    </submittedName>
</protein>
<dbReference type="EMBL" id="KB933178">
    <property type="protein sequence ID" value="EON99154.1"/>
    <property type="molecule type" value="Genomic_DNA"/>
</dbReference>
<dbReference type="PANTHER" id="PTHR33048:SF108">
    <property type="entry name" value="INTEGRAL MEMBRANE PROTEIN"/>
    <property type="match status" value="1"/>
</dbReference>
<feature type="region of interest" description="Disordered" evidence="6">
    <location>
        <begin position="428"/>
        <end position="461"/>
    </location>
</feature>
<keyword evidence="10" id="KW-1185">Reference proteome</keyword>
<dbReference type="eggNOG" id="ENOG502SN0C">
    <property type="taxonomic scope" value="Eukaryota"/>
</dbReference>
<sequence length="546" mass="59937">MDDDSLSCSAMANVLDIPEVPTTGLQTFALFLNFFFPALALVVVVLRTAGRLATNAFGWDDGLISVAMLMSLAETVVSFFFIKTNFIGIHIADVPPGPPSTEAAIWNYAVQILYNPILALVKSSVLLFLLRLFGQKTGVRRFIIALNTLNIAQMIAFFFVIVFQCTPISFNWDKTIPGGRCVDQRIVFTITATWNIITDLLVLGLPLWIFVDLNIPKRTKIALLFVFLLGFLVTITSIVRLVLLVQGLFGLIMLKDPTFNIGFIVSTIEINLALITASAPAIRPFIRPRRRGGWVPNSFYGGKPPPSSSAAAADPEMGYSYTRSSTGTSSRGGAKLNRGGSRGGRRGGRGRAGSRRPINLRDIRLRTSDRALRSQSPRESEEETMTANGIMRVSDVQREIDAVVKDMAVGPGSYGSNFASNTSNNKNAITASTTTKPSTNNIGTAVTTTGNSRNLTSAPARVTSPSPLADAIWYDPDDGPEQFGRMKFPAERFYSESVYPDLEYRGERDYNEERFSKYGERRFGVITPKMTTPTRRGGWSEAGRPF</sequence>
<feature type="transmembrane region" description="Helical" evidence="7">
    <location>
        <begin position="186"/>
        <end position="211"/>
    </location>
</feature>
<dbReference type="AlphaFoldDB" id="R8BIQ1"/>
<dbReference type="GO" id="GO:0016020">
    <property type="term" value="C:membrane"/>
    <property type="evidence" value="ECO:0007669"/>
    <property type="project" value="UniProtKB-SubCell"/>
</dbReference>
<feature type="transmembrane region" description="Helical" evidence="7">
    <location>
        <begin position="261"/>
        <end position="282"/>
    </location>
</feature>
<dbReference type="Proteomes" id="UP000014074">
    <property type="component" value="Unassembled WGS sequence"/>
</dbReference>
<feature type="compositionally biased region" description="Basic residues" evidence="6">
    <location>
        <begin position="343"/>
        <end position="354"/>
    </location>
</feature>
<feature type="domain" description="Rhodopsin" evidence="8">
    <location>
        <begin position="46"/>
        <end position="287"/>
    </location>
</feature>
<keyword evidence="2 7" id="KW-0812">Transmembrane</keyword>
<evidence type="ECO:0000256" key="4">
    <source>
        <dbReference type="ARBA" id="ARBA00023136"/>
    </source>
</evidence>
<feature type="region of interest" description="Disordered" evidence="6">
    <location>
        <begin position="297"/>
        <end position="385"/>
    </location>
</feature>
<gene>
    <name evidence="9" type="ORF">UCRPA7_5319</name>
</gene>
<dbReference type="Pfam" id="PF20684">
    <property type="entry name" value="Fung_rhodopsin"/>
    <property type="match status" value="1"/>
</dbReference>